<evidence type="ECO:0008006" key="4">
    <source>
        <dbReference type="Google" id="ProtNLM"/>
    </source>
</evidence>
<dbReference type="PROSITE" id="PS51257">
    <property type="entry name" value="PROKAR_LIPOPROTEIN"/>
    <property type="match status" value="1"/>
</dbReference>
<comment type="caution">
    <text evidence="2">The sequence shown here is derived from an EMBL/GenBank/DDBJ whole genome shotgun (WGS) entry which is preliminary data.</text>
</comment>
<evidence type="ECO:0000313" key="2">
    <source>
        <dbReference type="EMBL" id="MTB71208.1"/>
    </source>
</evidence>
<gene>
    <name evidence="2" type="ORF">GGG17_04310</name>
</gene>
<feature type="compositionally biased region" description="Low complexity" evidence="1">
    <location>
        <begin position="74"/>
        <end position="90"/>
    </location>
</feature>
<feature type="region of interest" description="Disordered" evidence="1">
    <location>
        <begin position="30"/>
        <end position="92"/>
    </location>
</feature>
<organism evidence="2 3">
    <name type="scientific">Arsenicicoccus cauae</name>
    <dbReference type="NCBI Taxonomy" id="2663847"/>
    <lineage>
        <taxon>Bacteria</taxon>
        <taxon>Bacillati</taxon>
        <taxon>Actinomycetota</taxon>
        <taxon>Actinomycetes</taxon>
        <taxon>Micrococcales</taxon>
        <taxon>Intrasporangiaceae</taxon>
        <taxon>Arsenicicoccus</taxon>
    </lineage>
</organism>
<dbReference type="Gene3D" id="2.50.20.20">
    <property type="match status" value="1"/>
</dbReference>
<evidence type="ECO:0000313" key="3">
    <source>
        <dbReference type="Proteomes" id="UP000431092"/>
    </source>
</evidence>
<protein>
    <recommendedName>
        <fullName evidence="4">LppX_LprAFG lipoprotein</fullName>
    </recommendedName>
</protein>
<accession>A0A6I3IAH3</accession>
<proteinExistence type="predicted"/>
<dbReference type="AlphaFoldDB" id="A0A6I3IAH3"/>
<dbReference type="RefSeq" id="WP_154592559.1">
    <property type="nucleotide sequence ID" value="NZ_WLVL01000018.1"/>
</dbReference>
<dbReference type="Proteomes" id="UP000431092">
    <property type="component" value="Unassembled WGS sequence"/>
</dbReference>
<dbReference type="EMBL" id="WLVL01000018">
    <property type="protein sequence ID" value="MTB71208.1"/>
    <property type="molecule type" value="Genomic_DNA"/>
</dbReference>
<evidence type="ECO:0000256" key="1">
    <source>
        <dbReference type="SAM" id="MobiDB-lite"/>
    </source>
</evidence>
<sequence>MTRRALAGPGRPVGRAAATVAVAALVAVTTAGCQGAPNRPPPAASSSGRGTGDDGATSAGPTTSIPDLGAPSLDDVAPEPSSPAAPGGDATADEADRLAAAAADFVAAATSVRAVGTLNVQGAPMTFDLRGTRDGLSVRGTVSMGVSAPFEIVRSEGRTFVRSAALSGSARGRFVQLSGAAANQLAVLSLSELLDAVEAALRDPGDRTVVGRTSYEGTQAYELRSGGPTTAIVAADGSGRLLRLSSSAPRTAGTIAFSEWGAVARITPPAIREVAPVPGS</sequence>
<reference evidence="2 3" key="1">
    <citation type="submission" date="2019-11" db="EMBL/GenBank/DDBJ databases">
        <title>Whole genome sequencing identifies a novel species of the genus Arsenicicoccus isolated from human blood.</title>
        <authorList>
            <person name="Jeong J.H."/>
            <person name="Kweon O.J."/>
            <person name="Kim H.R."/>
            <person name="Kim T.-H."/>
            <person name="Ha S.-M."/>
            <person name="Lee M.-K."/>
        </authorList>
    </citation>
    <scope>NUCLEOTIDE SEQUENCE [LARGE SCALE GENOMIC DNA]</scope>
    <source>
        <strain evidence="2 3">MKL-02</strain>
    </source>
</reference>
<keyword evidence="3" id="KW-1185">Reference proteome</keyword>
<name>A0A6I3IAH3_9MICO</name>